<evidence type="ECO:0000313" key="2">
    <source>
        <dbReference type="EMBL" id="AXG82930.1"/>
    </source>
</evidence>
<feature type="compositionally biased region" description="Low complexity" evidence="1">
    <location>
        <begin position="189"/>
        <end position="212"/>
    </location>
</feature>
<gene>
    <name evidence="2" type="ORF">DVK44_27180</name>
</gene>
<evidence type="ECO:0000256" key="1">
    <source>
        <dbReference type="SAM" id="MobiDB-lite"/>
    </source>
</evidence>
<proteinExistence type="predicted"/>
<accession>A0A345I1V6</accession>
<protein>
    <submittedName>
        <fullName evidence="2">Uncharacterized protein</fullName>
    </submittedName>
</protein>
<organism evidence="2 3">
    <name type="scientific">Streptomyces paludis</name>
    <dbReference type="NCBI Taxonomy" id="2282738"/>
    <lineage>
        <taxon>Bacteria</taxon>
        <taxon>Bacillati</taxon>
        <taxon>Actinomycetota</taxon>
        <taxon>Actinomycetes</taxon>
        <taxon>Kitasatosporales</taxon>
        <taxon>Streptomycetaceae</taxon>
        <taxon>Streptomyces</taxon>
    </lineage>
</organism>
<dbReference type="OrthoDB" id="4193406at2"/>
<reference evidence="3" key="1">
    <citation type="submission" date="2018-07" db="EMBL/GenBank/DDBJ databases">
        <authorList>
            <person name="Zhao J."/>
        </authorList>
    </citation>
    <scope>NUCLEOTIDE SEQUENCE [LARGE SCALE GENOMIC DNA]</scope>
    <source>
        <strain evidence="3">GSSD-12</strain>
    </source>
</reference>
<keyword evidence="3" id="KW-1185">Reference proteome</keyword>
<dbReference type="InterPro" id="IPR036388">
    <property type="entry name" value="WH-like_DNA-bd_sf"/>
</dbReference>
<dbReference type="Gene3D" id="1.10.10.10">
    <property type="entry name" value="Winged helix-like DNA-binding domain superfamily/Winged helix DNA-binding domain"/>
    <property type="match status" value="1"/>
</dbReference>
<dbReference type="AlphaFoldDB" id="A0A345I1V6"/>
<dbReference type="Proteomes" id="UP000253868">
    <property type="component" value="Chromosome"/>
</dbReference>
<dbReference type="KEGG" id="spad:DVK44_27180"/>
<dbReference type="EMBL" id="CP031194">
    <property type="protein sequence ID" value="AXG82930.1"/>
    <property type="molecule type" value="Genomic_DNA"/>
</dbReference>
<evidence type="ECO:0000313" key="3">
    <source>
        <dbReference type="Proteomes" id="UP000253868"/>
    </source>
</evidence>
<name>A0A345I1V6_9ACTN</name>
<feature type="region of interest" description="Disordered" evidence="1">
    <location>
        <begin position="184"/>
        <end position="212"/>
    </location>
</feature>
<sequence>MDLLNAEPIYHSPAIRAVYARVRQFAHLTADATDLLLGAVDLLDDTHAGIPVQDEGRLLTLLTYQQALDEADSRVTLVRNLTVLGAQDALTTAELYVTERRRGVHPLPQPLPLSPAQNAVLRSVAQGEVTVTDDKPLVRRDNTRVSISTIRSLESRGLVTREPCPLWLADERVHLTTDGCRGLAATFGRPRPSVSTTTRPASRPTTAHAATR</sequence>